<evidence type="ECO:0000256" key="10">
    <source>
        <dbReference type="RuleBase" id="RU000594"/>
    </source>
</evidence>
<dbReference type="EC" id="3.4.23.36" evidence="9"/>
<dbReference type="Pfam" id="PF01252">
    <property type="entry name" value="Peptidase_A8"/>
    <property type="match status" value="1"/>
</dbReference>
<proteinExistence type="inferred from homology"/>
<comment type="catalytic activity">
    <reaction evidence="9 10">
        <text>Release of signal peptides from bacterial membrane prolipoproteins. Hydrolyzes -Xaa-Yaa-Zaa-|-(S,diacylglyceryl)Cys-, in which Xaa is hydrophobic (preferably Leu), and Yaa (Ala or Ser) and Zaa (Gly or Ala) have small, neutral side chains.</text>
        <dbReference type="EC" id="3.4.23.36"/>
    </reaction>
</comment>
<evidence type="ECO:0000256" key="2">
    <source>
        <dbReference type="ARBA" id="ARBA00022475"/>
    </source>
</evidence>
<dbReference type="PANTHER" id="PTHR33695:SF1">
    <property type="entry name" value="LIPOPROTEIN SIGNAL PEPTIDASE"/>
    <property type="match status" value="1"/>
</dbReference>
<comment type="subcellular location">
    <subcellularLocation>
        <location evidence="9">Cell membrane</location>
        <topology evidence="9">Multi-pass membrane protein</topology>
    </subcellularLocation>
</comment>
<dbReference type="PROSITE" id="PS00855">
    <property type="entry name" value="SPASE_II"/>
    <property type="match status" value="1"/>
</dbReference>
<keyword evidence="8 9" id="KW-0472">Membrane</keyword>
<protein>
    <recommendedName>
        <fullName evidence="9">Lipoprotein signal peptidase</fullName>
        <ecNumber evidence="9">3.4.23.36</ecNumber>
    </recommendedName>
    <alternativeName>
        <fullName evidence="9">Prolipoprotein signal peptidase</fullName>
    </alternativeName>
    <alternativeName>
        <fullName evidence="9">Signal peptidase II</fullName>
        <shortName evidence="9">SPase II</shortName>
    </alternativeName>
</protein>
<dbReference type="EMBL" id="CP011125">
    <property type="protein sequence ID" value="AKF06657.1"/>
    <property type="molecule type" value="Genomic_DNA"/>
</dbReference>
<gene>
    <name evidence="9" type="primary">lspA</name>
    <name evidence="12" type="ORF">DB32_003806</name>
</gene>
<dbReference type="PRINTS" id="PR00781">
    <property type="entry name" value="LIPOSIGPTASE"/>
</dbReference>
<comment type="pathway">
    <text evidence="9">Protein modification; lipoprotein biosynthesis (signal peptide cleavage).</text>
</comment>
<evidence type="ECO:0000256" key="1">
    <source>
        <dbReference type="ARBA" id="ARBA00006139"/>
    </source>
</evidence>
<dbReference type="UniPathway" id="UPA00665"/>
<feature type="active site" evidence="9">
    <location>
        <position position="138"/>
    </location>
</feature>
<evidence type="ECO:0000256" key="3">
    <source>
        <dbReference type="ARBA" id="ARBA00022670"/>
    </source>
</evidence>
<evidence type="ECO:0000256" key="6">
    <source>
        <dbReference type="ARBA" id="ARBA00022801"/>
    </source>
</evidence>
<dbReference type="GO" id="GO:0004190">
    <property type="term" value="F:aspartic-type endopeptidase activity"/>
    <property type="evidence" value="ECO:0007669"/>
    <property type="project" value="UniProtKB-UniRule"/>
</dbReference>
<dbReference type="InterPro" id="IPR001872">
    <property type="entry name" value="Peptidase_A8"/>
</dbReference>
<keyword evidence="12" id="KW-0449">Lipoprotein</keyword>
<keyword evidence="2 9" id="KW-1003">Cell membrane</keyword>
<organism evidence="12 13">
    <name type="scientific">Sandaracinus amylolyticus</name>
    <dbReference type="NCBI Taxonomy" id="927083"/>
    <lineage>
        <taxon>Bacteria</taxon>
        <taxon>Pseudomonadati</taxon>
        <taxon>Myxococcota</taxon>
        <taxon>Polyangia</taxon>
        <taxon>Polyangiales</taxon>
        <taxon>Sandaracinaceae</taxon>
        <taxon>Sandaracinus</taxon>
    </lineage>
</organism>
<comment type="similarity">
    <text evidence="1 9 11">Belongs to the peptidase A8 family.</text>
</comment>
<keyword evidence="6 9" id="KW-0378">Hydrolase</keyword>
<dbReference type="PANTHER" id="PTHR33695">
    <property type="entry name" value="LIPOPROTEIN SIGNAL PEPTIDASE"/>
    <property type="match status" value="1"/>
</dbReference>
<keyword evidence="4 9" id="KW-0812">Transmembrane</keyword>
<dbReference type="GO" id="GO:0006508">
    <property type="term" value="P:proteolysis"/>
    <property type="evidence" value="ECO:0007669"/>
    <property type="project" value="UniProtKB-KW"/>
</dbReference>
<feature type="transmembrane region" description="Helical" evidence="9">
    <location>
        <begin position="129"/>
        <end position="150"/>
    </location>
</feature>
<accession>A0A0F6YI67</accession>
<evidence type="ECO:0000256" key="4">
    <source>
        <dbReference type="ARBA" id="ARBA00022692"/>
    </source>
</evidence>
<keyword evidence="3 9" id="KW-0645">Protease</keyword>
<feature type="transmembrane region" description="Helical" evidence="9">
    <location>
        <begin position="92"/>
        <end position="109"/>
    </location>
</feature>
<reference evidence="12 13" key="1">
    <citation type="submission" date="2015-03" db="EMBL/GenBank/DDBJ databases">
        <title>Genome assembly of Sandaracinus amylolyticus DSM 53668.</title>
        <authorList>
            <person name="Sharma G."/>
            <person name="Subramanian S."/>
        </authorList>
    </citation>
    <scope>NUCLEOTIDE SEQUENCE [LARGE SCALE GENOMIC DNA]</scope>
    <source>
        <strain evidence="12 13">DSM 53668</strain>
    </source>
</reference>
<sequence>MIAGALFLVTAALGSGCDLTTKHWAEETLRDVPGQTLSLIAPHVDLTLRFNEGTAFSVVRDLGAARAVLGGLALVVAIALFVMAIRSPESRMRALALGLVAGGAIGNGLDRITRSGVVDFVEIHYPWGGSWPAFNVADVLVAVGAALLILDGWRAARAHQSAGTPGIG</sequence>
<evidence type="ECO:0000256" key="7">
    <source>
        <dbReference type="ARBA" id="ARBA00022989"/>
    </source>
</evidence>
<evidence type="ECO:0000256" key="8">
    <source>
        <dbReference type="ARBA" id="ARBA00023136"/>
    </source>
</evidence>
<dbReference type="GO" id="GO:0005886">
    <property type="term" value="C:plasma membrane"/>
    <property type="evidence" value="ECO:0007669"/>
    <property type="project" value="UniProtKB-SubCell"/>
</dbReference>
<dbReference type="AlphaFoldDB" id="A0A0F6YI67"/>
<keyword evidence="5 9" id="KW-0064">Aspartyl protease</keyword>
<evidence type="ECO:0000313" key="13">
    <source>
        <dbReference type="Proteomes" id="UP000034883"/>
    </source>
</evidence>
<keyword evidence="13" id="KW-1185">Reference proteome</keyword>
<feature type="transmembrane region" description="Helical" evidence="9">
    <location>
        <begin position="64"/>
        <end position="85"/>
    </location>
</feature>
<comment type="caution">
    <text evidence="9">Lacks conserved residue(s) required for the propagation of feature annotation.</text>
</comment>
<dbReference type="NCBIfam" id="TIGR00077">
    <property type="entry name" value="lspA"/>
    <property type="match status" value="1"/>
</dbReference>
<evidence type="ECO:0000256" key="5">
    <source>
        <dbReference type="ARBA" id="ARBA00022750"/>
    </source>
</evidence>
<dbReference type="STRING" id="927083.DB32_003806"/>
<evidence type="ECO:0000256" key="9">
    <source>
        <dbReference type="HAMAP-Rule" id="MF_00161"/>
    </source>
</evidence>
<keyword evidence="7 9" id="KW-1133">Transmembrane helix</keyword>
<dbReference type="HAMAP" id="MF_00161">
    <property type="entry name" value="LspA"/>
    <property type="match status" value="1"/>
</dbReference>
<feature type="active site" evidence="9">
    <location>
        <position position="119"/>
    </location>
</feature>
<evidence type="ECO:0000313" key="12">
    <source>
        <dbReference type="EMBL" id="AKF06657.1"/>
    </source>
</evidence>
<comment type="function">
    <text evidence="9 10">This protein specifically catalyzes the removal of signal peptides from prolipoproteins.</text>
</comment>
<dbReference type="KEGG" id="samy:DB32_003806"/>
<dbReference type="Proteomes" id="UP000034883">
    <property type="component" value="Chromosome"/>
</dbReference>
<name>A0A0F6YI67_9BACT</name>
<evidence type="ECO:0000256" key="11">
    <source>
        <dbReference type="RuleBase" id="RU004181"/>
    </source>
</evidence>